<reference evidence="5" key="1">
    <citation type="journal article" date="2015" name="PLoS ONE">
        <title>Comprehensive Evaluation of Toxoplasma gondii VEG and Neospora caninum LIV Genomes with Tachyzoite Stage Transcriptome and Proteome Defines Novel Transcript Features.</title>
        <authorList>
            <person name="Ramaprasad A."/>
            <person name="Mourier T."/>
            <person name="Naeem R."/>
            <person name="Malas T.B."/>
            <person name="Moussa E."/>
            <person name="Panigrahi A."/>
            <person name="Vermont S.J."/>
            <person name="Otto T.D."/>
            <person name="Wastling J."/>
            <person name="Pain A."/>
        </authorList>
    </citation>
    <scope>NUCLEOTIDE SEQUENCE</scope>
    <source>
        <strain evidence="5">Liverpool</strain>
    </source>
</reference>
<feature type="compositionally biased region" description="Basic and acidic residues" evidence="2">
    <location>
        <begin position="84"/>
        <end position="99"/>
    </location>
</feature>
<feature type="region of interest" description="Disordered" evidence="2">
    <location>
        <begin position="371"/>
        <end position="401"/>
    </location>
</feature>
<feature type="compositionally biased region" description="Basic residues" evidence="2">
    <location>
        <begin position="564"/>
        <end position="573"/>
    </location>
</feature>
<feature type="region of interest" description="Disordered" evidence="2">
    <location>
        <begin position="537"/>
        <end position="573"/>
    </location>
</feature>
<comment type="similarity">
    <text evidence="1">Belongs to the saccharopine dehydrogenase family.</text>
</comment>
<feature type="compositionally biased region" description="Polar residues" evidence="2">
    <location>
        <begin position="435"/>
        <end position="445"/>
    </location>
</feature>
<accession>A0A0F7UPP7</accession>
<dbReference type="Pfam" id="PF03435">
    <property type="entry name" value="Sacchrp_dh_NADP"/>
    <property type="match status" value="1"/>
</dbReference>
<evidence type="ECO:0000256" key="3">
    <source>
        <dbReference type="SAM" id="Phobius"/>
    </source>
</evidence>
<feature type="transmembrane region" description="Helical" evidence="3">
    <location>
        <begin position="472"/>
        <end position="493"/>
    </location>
</feature>
<dbReference type="InterPro" id="IPR005097">
    <property type="entry name" value="Sacchrp_dh_NADP-bd"/>
</dbReference>
<evidence type="ECO:0000256" key="2">
    <source>
        <dbReference type="SAM" id="MobiDB-lite"/>
    </source>
</evidence>
<dbReference type="GO" id="GO:0005886">
    <property type="term" value="C:plasma membrane"/>
    <property type="evidence" value="ECO:0007669"/>
    <property type="project" value="TreeGrafter"/>
</dbReference>
<dbReference type="PANTHER" id="PTHR12286">
    <property type="entry name" value="SACCHAROPINE DEHYDROGENASE-LIKE OXIDOREDUCTASE"/>
    <property type="match status" value="1"/>
</dbReference>
<gene>
    <name evidence="5" type="ORF">BN1204_058140</name>
</gene>
<sequence length="647" mass="70434">MGRNLTEKKTDTVRGNDGETASDGRTKSKPLEREGNQEKAGNTKALGGKSRQERGEDAGQVPRGNGEEEKKDEKQATQDVTETVEGKPGEDERGEQTREEAEEVCFLAHSAVPTLPTRNSGKPIRFAFAGRSLLRLRKLLRNLADRLGENCMQIELLVADSLNEGEMEDLCRRTRVILSACGPYKLCGESLVKACVAARTHYCDISAELSYVADMSYKYGQEAAAQGLKIVSFCGIDSLPSDLAVTLIQREALRRRQMPCHEIKTAVTDCFGGFSGSAVVGLGKLFEEGVLFDPFFLVKHATASPPAHIDWPTFTKPQIFLARYDEDFGYCAYNVMAPINENVVRFSTVLQGLYAPGSALRGCRFSSGKSFRQSAESSNPSVSPSPAAGASSPPADEETDNASAVASFLDAKAEEEKQPAAVSSPATERKKQTVPGKQTSMNTSENTHECSMCRPYPTFLHYSECVALSYDIISASVVSLVTFILMFLATFSFTRAALTAIRFFPKPGEGPPRQFLDNGHFEIKAIGRVRPVALVPSTESGEDLEEANSTGAVDDEDDEDSQRRRYNRPHHQHKETVITVTIGSSFGDPGYKQTGKMLVETGLAIALQLHACTDLCGVCTPASGVGVILQERLVKAGMTIEMKTKQF</sequence>
<feature type="compositionally biased region" description="Basic and acidic residues" evidence="2">
    <location>
        <begin position="1"/>
        <end position="37"/>
    </location>
</feature>
<feature type="region of interest" description="Disordered" evidence="2">
    <location>
        <begin position="416"/>
        <end position="449"/>
    </location>
</feature>
<dbReference type="EMBL" id="LN714486">
    <property type="protein sequence ID" value="CEL70127.1"/>
    <property type="molecule type" value="Genomic_DNA"/>
</dbReference>
<keyword evidence="3" id="KW-0812">Transmembrane</keyword>
<organism evidence="5">
    <name type="scientific">Neospora caninum (strain Liverpool)</name>
    <dbReference type="NCBI Taxonomy" id="572307"/>
    <lineage>
        <taxon>Eukaryota</taxon>
        <taxon>Sar</taxon>
        <taxon>Alveolata</taxon>
        <taxon>Apicomplexa</taxon>
        <taxon>Conoidasida</taxon>
        <taxon>Coccidia</taxon>
        <taxon>Eucoccidiorida</taxon>
        <taxon>Eimeriorina</taxon>
        <taxon>Sarcocystidae</taxon>
        <taxon>Neospora</taxon>
    </lineage>
</organism>
<dbReference type="PANTHER" id="PTHR12286:SF5">
    <property type="entry name" value="SACCHAROPINE DEHYDROGENASE-LIKE OXIDOREDUCTASE"/>
    <property type="match status" value="1"/>
</dbReference>
<evidence type="ECO:0000313" key="5">
    <source>
        <dbReference type="EMBL" id="CEL70127.1"/>
    </source>
</evidence>
<protein>
    <submittedName>
        <fullName evidence="5">Reductase</fullName>
    </submittedName>
</protein>
<feature type="domain" description="Saccharopine dehydrogenase NADP binding" evidence="4">
    <location>
        <begin position="125"/>
        <end position="227"/>
    </location>
</feature>
<name>A0A0F7UPP7_NEOCL</name>
<dbReference type="AlphaFoldDB" id="A0A0F7UPP7"/>
<feature type="compositionally biased region" description="Low complexity" evidence="2">
    <location>
        <begin position="374"/>
        <end position="394"/>
    </location>
</feature>
<feature type="region of interest" description="Disordered" evidence="2">
    <location>
        <begin position="1"/>
        <end position="102"/>
    </location>
</feature>
<dbReference type="InterPro" id="IPR051276">
    <property type="entry name" value="Saccharopine_DH-like_oxidrdct"/>
</dbReference>
<dbReference type="GO" id="GO:0009247">
    <property type="term" value="P:glycolipid biosynthetic process"/>
    <property type="evidence" value="ECO:0007669"/>
    <property type="project" value="TreeGrafter"/>
</dbReference>
<dbReference type="Gene3D" id="3.40.50.720">
    <property type="entry name" value="NAD(P)-binding Rossmann-like Domain"/>
    <property type="match status" value="1"/>
</dbReference>
<proteinExistence type="inferred from homology"/>
<evidence type="ECO:0000259" key="4">
    <source>
        <dbReference type="Pfam" id="PF03435"/>
    </source>
</evidence>
<keyword evidence="3" id="KW-1133">Transmembrane helix</keyword>
<evidence type="ECO:0000256" key="1">
    <source>
        <dbReference type="ARBA" id="ARBA00038048"/>
    </source>
</evidence>
<feature type="compositionally biased region" description="Basic and acidic residues" evidence="2">
    <location>
        <begin position="65"/>
        <end position="76"/>
    </location>
</feature>
<keyword evidence="3" id="KW-0472">Membrane</keyword>